<evidence type="ECO:0000313" key="2">
    <source>
        <dbReference type="EMBL" id="SHO80440.1"/>
    </source>
</evidence>
<evidence type="ECO:0000259" key="1">
    <source>
        <dbReference type="Pfam" id="PF10040"/>
    </source>
</evidence>
<sequence length="248" mass="29144">MKYIKQTYDIKAPKPYLFIGSKIRGILGYSLKKEVCINPTTICTNCFASKDCIFYKFYEEQNTTHNYRLDFKLSSNKYKFSLLLFEDAIKHKDDISKAMIKALKEYKDIKFKEKSKELKVKKHHKIIKLSFLTPIRIKKQNRFARKDIDLLDILLSIHKRNIELQKLEYSKIYIKPTYKIVSKNLKYQEIRRKSNKQNSKMNFGGVMGEMVISNVSQEVYNLLKLGEVISVGKSTVFGLGKIKVEDIR</sequence>
<dbReference type="EMBL" id="FRYL01000008">
    <property type="protein sequence ID" value="SHO80440.1"/>
    <property type="molecule type" value="Genomic_DNA"/>
</dbReference>
<feature type="domain" description="CRISPR-associated protein Cas6 C-terminal" evidence="1">
    <location>
        <begin position="129"/>
        <end position="242"/>
    </location>
</feature>
<reference evidence="2" key="1">
    <citation type="submission" date="2016-10" db="EMBL/GenBank/DDBJ databases">
        <authorList>
            <person name="de Groot N.N."/>
        </authorList>
    </citation>
    <scope>NUCLEOTIDE SEQUENCE</scope>
</reference>
<protein>
    <submittedName>
        <fullName evidence="2">CRISPR repeat RNA endoribonuclease Cas6</fullName>
    </submittedName>
</protein>
<dbReference type="InterPro" id="IPR019267">
    <property type="entry name" value="CRISPR-assoc_Cas6_C"/>
</dbReference>
<name>A0A1W1EHX3_9ZZZZ</name>
<dbReference type="Gene3D" id="3.30.70.1900">
    <property type="match status" value="1"/>
</dbReference>
<organism evidence="2">
    <name type="scientific">hydrothermal vent metagenome</name>
    <dbReference type="NCBI Taxonomy" id="652676"/>
    <lineage>
        <taxon>unclassified sequences</taxon>
        <taxon>metagenomes</taxon>
        <taxon>ecological metagenomes</taxon>
    </lineage>
</organism>
<dbReference type="Pfam" id="PF10040">
    <property type="entry name" value="CRISPR_Cas6"/>
    <property type="match status" value="1"/>
</dbReference>
<gene>
    <name evidence="2" type="ORF">MNB_SV-15-795</name>
</gene>
<proteinExistence type="predicted"/>
<dbReference type="AlphaFoldDB" id="A0A1W1EHX3"/>
<accession>A0A1W1EHX3</accession>